<name>G0U1H9_TRYVY</name>
<dbReference type="AlphaFoldDB" id="G0U1H9"/>
<protein>
    <submittedName>
        <fullName evidence="1">Uncharacterized protein</fullName>
    </submittedName>
</protein>
<reference evidence="1" key="1">
    <citation type="journal article" date="2012" name="Proc. Natl. Acad. Sci. U.S.A.">
        <title>Antigenic diversity is generated by distinct evolutionary mechanisms in African trypanosome species.</title>
        <authorList>
            <person name="Jackson A.P."/>
            <person name="Berry A."/>
            <person name="Aslett M."/>
            <person name="Allison H.C."/>
            <person name="Burton P."/>
            <person name="Vavrova-Anderson J."/>
            <person name="Brown R."/>
            <person name="Browne H."/>
            <person name="Corton N."/>
            <person name="Hauser H."/>
            <person name="Gamble J."/>
            <person name="Gilderthorp R."/>
            <person name="Marcello L."/>
            <person name="McQuillan J."/>
            <person name="Otto T.D."/>
            <person name="Quail M.A."/>
            <person name="Sanders M.J."/>
            <person name="van Tonder A."/>
            <person name="Ginger M.L."/>
            <person name="Field M.C."/>
            <person name="Barry J.D."/>
            <person name="Hertz-Fowler C."/>
            <person name="Berriman M."/>
        </authorList>
    </citation>
    <scope>NUCLEOTIDE SEQUENCE</scope>
    <source>
        <strain evidence="1">Y486</strain>
    </source>
</reference>
<evidence type="ECO:0000313" key="1">
    <source>
        <dbReference type="EMBL" id="CCC49936.1"/>
    </source>
</evidence>
<gene>
    <name evidence="1" type="ORF">TVY486_0805430</name>
</gene>
<sequence length="149" mass="16631">MHSGPATASRVQRRWYVRRGYCIESVFKKERIYIIAQCDQSIIAGTALLFGGGVVGCHRVCGHVFVRGCVEVSKLLQRALYIYQGAPRRLSALLCPLSRTTISLSLSPACVMGIKKTIYLYISLATVLPVRKWRNESGNAEHEANTKSW</sequence>
<organism evidence="1">
    <name type="scientific">Trypanosoma vivax (strain Y486)</name>
    <dbReference type="NCBI Taxonomy" id="1055687"/>
    <lineage>
        <taxon>Eukaryota</taxon>
        <taxon>Discoba</taxon>
        <taxon>Euglenozoa</taxon>
        <taxon>Kinetoplastea</taxon>
        <taxon>Metakinetoplastina</taxon>
        <taxon>Trypanosomatida</taxon>
        <taxon>Trypanosomatidae</taxon>
        <taxon>Trypanosoma</taxon>
        <taxon>Duttonella</taxon>
    </lineage>
</organism>
<accession>G0U1H9</accession>
<dbReference type="EMBL" id="HE573024">
    <property type="protein sequence ID" value="CCC49936.1"/>
    <property type="molecule type" value="Genomic_DNA"/>
</dbReference>
<proteinExistence type="predicted"/>